<dbReference type="STRING" id="27342.A0A0H2R7C8"/>
<organism evidence="1 2">
    <name type="scientific">Schizopora paradoxa</name>
    <dbReference type="NCBI Taxonomy" id="27342"/>
    <lineage>
        <taxon>Eukaryota</taxon>
        <taxon>Fungi</taxon>
        <taxon>Dikarya</taxon>
        <taxon>Basidiomycota</taxon>
        <taxon>Agaricomycotina</taxon>
        <taxon>Agaricomycetes</taxon>
        <taxon>Hymenochaetales</taxon>
        <taxon>Schizoporaceae</taxon>
        <taxon>Schizopora</taxon>
    </lineage>
</organism>
<dbReference type="InParanoid" id="A0A0H2R7C8"/>
<dbReference type="Gene3D" id="3.80.10.10">
    <property type="entry name" value="Ribonuclease Inhibitor"/>
    <property type="match status" value="1"/>
</dbReference>
<gene>
    <name evidence="1" type="ORF">SCHPADRAFT_728437</name>
</gene>
<evidence type="ECO:0000313" key="1">
    <source>
        <dbReference type="EMBL" id="KLO05383.1"/>
    </source>
</evidence>
<dbReference type="InterPro" id="IPR032675">
    <property type="entry name" value="LRR_dom_sf"/>
</dbReference>
<reference evidence="1 2" key="1">
    <citation type="submission" date="2015-04" db="EMBL/GenBank/DDBJ databases">
        <title>Complete genome sequence of Schizopora paradoxa KUC8140, a cosmopolitan wood degrader in East Asia.</title>
        <authorList>
            <consortium name="DOE Joint Genome Institute"/>
            <person name="Min B."/>
            <person name="Park H."/>
            <person name="Jang Y."/>
            <person name="Kim J.-J."/>
            <person name="Kim K.H."/>
            <person name="Pangilinan J."/>
            <person name="Lipzen A."/>
            <person name="Riley R."/>
            <person name="Grigoriev I.V."/>
            <person name="Spatafora J.W."/>
            <person name="Choi I.-G."/>
        </authorList>
    </citation>
    <scope>NUCLEOTIDE SEQUENCE [LARGE SCALE GENOMIC DNA]</scope>
    <source>
        <strain evidence="1 2">KUC8140</strain>
    </source>
</reference>
<dbReference type="Proteomes" id="UP000053477">
    <property type="component" value="Unassembled WGS sequence"/>
</dbReference>
<name>A0A0H2R7C8_9AGAM</name>
<proteinExistence type="predicted"/>
<dbReference type="Gene3D" id="1.20.1280.50">
    <property type="match status" value="1"/>
</dbReference>
<evidence type="ECO:0000313" key="2">
    <source>
        <dbReference type="Proteomes" id="UP000053477"/>
    </source>
</evidence>
<sequence length="510" mass="57802">MSSLDLAPFLRLIRGTSRWTRKHRDGTSASTTISSAAQNLPEDLLYTIFLHTLPSHIRFSTKSIVFNMVTPLNLSWVCRSWRAIVLSRPRLWSEIDILGGFQTNSKKELKNLITRLQRGIEKWLSLSSLSPLWLHLRIIGDVNHLFPREILPLFLSESYRWTSIHIDNDCGIPYRNVRVSQIQAPFTLHFSPEITSLHLQLHHQNSPKAIVDLSQLVNGVDSHLGHLSLRSSFSVKLPPLRDALSLPSLFYLNYAFAGIEEDDHFEKFLCILRASPQLAVLSLENRGKSDFARTSGHSRDSVHLPHLFTLFVTVSDLLSNDYFLGVLVCPSLNELSLFVSDLDVVDLNTVVCASPVLERIHKFLLRQCAGAPIRRLSLTFRAFETMSAPTPTLAPALRSLLGFLDNLKVLALERFPLTYVVIKMLSISRNEPSQILLCPSLSEISLSPPSDWKEYNFTEEDIEELVVSRWKSGNLRRVKLEFPLFGALKKRERIAECIREGLSTSNALFG</sequence>
<dbReference type="OrthoDB" id="3365698at2759"/>
<dbReference type="AlphaFoldDB" id="A0A0H2R7C8"/>
<keyword evidence="2" id="KW-1185">Reference proteome</keyword>
<protein>
    <submittedName>
        <fullName evidence="1">Uncharacterized protein</fullName>
    </submittedName>
</protein>
<accession>A0A0H2R7C8</accession>
<dbReference type="EMBL" id="KQ086316">
    <property type="protein sequence ID" value="KLO05383.1"/>
    <property type="molecule type" value="Genomic_DNA"/>
</dbReference>